<protein>
    <submittedName>
        <fullName evidence="3">Uncharacterized protein</fullName>
    </submittedName>
</protein>
<evidence type="ECO:0000313" key="3">
    <source>
        <dbReference type="EMBL" id="KAF9452581.1"/>
    </source>
</evidence>
<evidence type="ECO:0000256" key="2">
    <source>
        <dbReference type="SAM" id="MobiDB-lite"/>
    </source>
</evidence>
<feature type="compositionally biased region" description="Low complexity" evidence="2">
    <location>
        <begin position="227"/>
        <end position="236"/>
    </location>
</feature>
<feature type="compositionally biased region" description="Polar residues" evidence="2">
    <location>
        <begin position="301"/>
        <end position="312"/>
    </location>
</feature>
<comment type="caution">
    <text evidence="3">The sequence shown here is derived from an EMBL/GenBank/DDBJ whole genome shotgun (WGS) entry which is preliminary data.</text>
</comment>
<feature type="coiled-coil region" evidence="1">
    <location>
        <begin position="556"/>
        <end position="618"/>
    </location>
</feature>
<dbReference type="EMBL" id="MU151070">
    <property type="protein sequence ID" value="KAF9452581.1"/>
    <property type="molecule type" value="Genomic_DNA"/>
</dbReference>
<evidence type="ECO:0000313" key="4">
    <source>
        <dbReference type="Proteomes" id="UP000807342"/>
    </source>
</evidence>
<keyword evidence="1" id="KW-0175">Coiled coil</keyword>
<feature type="compositionally biased region" description="Low complexity" evidence="2">
    <location>
        <begin position="249"/>
        <end position="279"/>
    </location>
</feature>
<feature type="compositionally biased region" description="Basic and acidic residues" evidence="2">
    <location>
        <begin position="172"/>
        <end position="186"/>
    </location>
</feature>
<name>A0A9P5XNY8_9AGAR</name>
<feature type="compositionally biased region" description="Basic and acidic residues" evidence="2">
    <location>
        <begin position="38"/>
        <end position="61"/>
    </location>
</feature>
<feature type="compositionally biased region" description="Polar residues" evidence="2">
    <location>
        <begin position="72"/>
        <end position="93"/>
    </location>
</feature>
<feature type="compositionally biased region" description="Low complexity" evidence="2">
    <location>
        <begin position="425"/>
        <end position="434"/>
    </location>
</feature>
<dbReference type="AlphaFoldDB" id="A0A9P5XNY8"/>
<sequence length="692" mass="74450">MPGEPAVPSPKTRPVTRRSSIRQSLNLASVSKAFADVINKDKDKDNKDSSRSSKKAKDSRRLSVQAKPRTSMGDTRSPSQATVRTATPESKPSSTRRRVSGANTKSSSDELPPKPDSVNNTPKSGILTRAATLRAKNPNLAASSLPKYRPRSAASEQLKPPSPVTVRAGTRRRLDSSDEEKEDKRRLAPSNSASADKGARPISPLPQRAALKALNTTPTSTPPTPPKASAGTPTSSRGSPTRPAKTFKTSTSTSAVSRPPPSSASTIARPSSSSSSNAPQTPKTPVVKSSVRRTTQDKNKLSPSRSALRSESPSPPARHVRSRSKVDNPGIGNMSHISEGADEDEDELDDVELLLAPIARLGAPTPAMPRIQKSRSRNKPPAPPPKTPIRGVAQLPTRANMSYLSPLPPGDGESSILRPPQSRQAGGNARNAGRGSILSWEQLASEASKTLGEDEIEKMLADIPAPFRSGAASPALSATLEIPESPCLSALDSPTGYGSISQVLLPDVTPSPAMHASQRYSLSSHESTTVDSPVVNLLRLQLAQAENMGKERLMQMHAMEQEIHALKEAQARQAQETNRHIAYLEANERKGEEQTAYISSLEDRLRHAEAQRDRVIRETRRKSEESVRRSCEMERRKESVIVRAGCAARLSVSGWNSAKDLAEVELDLVRGDCAVLSVLLAELDRLNRALVS</sequence>
<organism evidence="3 4">
    <name type="scientific">Macrolepiota fuliginosa MF-IS2</name>
    <dbReference type="NCBI Taxonomy" id="1400762"/>
    <lineage>
        <taxon>Eukaryota</taxon>
        <taxon>Fungi</taxon>
        <taxon>Dikarya</taxon>
        <taxon>Basidiomycota</taxon>
        <taxon>Agaricomycotina</taxon>
        <taxon>Agaricomycetes</taxon>
        <taxon>Agaricomycetidae</taxon>
        <taxon>Agaricales</taxon>
        <taxon>Agaricineae</taxon>
        <taxon>Agaricaceae</taxon>
        <taxon>Macrolepiota</taxon>
    </lineage>
</organism>
<feature type="compositionally biased region" description="Acidic residues" evidence="2">
    <location>
        <begin position="340"/>
        <end position="352"/>
    </location>
</feature>
<evidence type="ECO:0000256" key="1">
    <source>
        <dbReference type="SAM" id="Coils"/>
    </source>
</evidence>
<accession>A0A9P5XNY8</accession>
<dbReference type="OrthoDB" id="3203770at2759"/>
<gene>
    <name evidence="3" type="ORF">P691DRAFT_210439</name>
</gene>
<feature type="region of interest" description="Disordered" evidence="2">
    <location>
        <begin position="1"/>
        <end position="434"/>
    </location>
</feature>
<reference evidence="3" key="1">
    <citation type="submission" date="2020-11" db="EMBL/GenBank/DDBJ databases">
        <authorList>
            <consortium name="DOE Joint Genome Institute"/>
            <person name="Ahrendt S."/>
            <person name="Riley R."/>
            <person name="Andreopoulos W."/>
            <person name="Labutti K."/>
            <person name="Pangilinan J."/>
            <person name="Ruiz-Duenas F.J."/>
            <person name="Barrasa J.M."/>
            <person name="Sanchez-Garcia M."/>
            <person name="Camarero S."/>
            <person name="Miyauchi S."/>
            <person name="Serrano A."/>
            <person name="Linde D."/>
            <person name="Babiker R."/>
            <person name="Drula E."/>
            <person name="Ayuso-Fernandez I."/>
            <person name="Pacheco R."/>
            <person name="Padilla G."/>
            <person name="Ferreira P."/>
            <person name="Barriuso J."/>
            <person name="Kellner H."/>
            <person name="Castanera R."/>
            <person name="Alfaro M."/>
            <person name="Ramirez L."/>
            <person name="Pisabarro A.G."/>
            <person name="Kuo A."/>
            <person name="Tritt A."/>
            <person name="Lipzen A."/>
            <person name="He G."/>
            <person name="Yan M."/>
            <person name="Ng V."/>
            <person name="Cullen D."/>
            <person name="Martin F."/>
            <person name="Rosso M.-N."/>
            <person name="Henrissat B."/>
            <person name="Hibbett D."/>
            <person name="Martinez A.T."/>
            <person name="Grigoriev I.V."/>
        </authorList>
    </citation>
    <scope>NUCLEOTIDE SEQUENCE</scope>
    <source>
        <strain evidence="3">MF-IS2</strain>
    </source>
</reference>
<proteinExistence type="predicted"/>
<dbReference type="Proteomes" id="UP000807342">
    <property type="component" value="Unassembled WGS sequence"/>
</dbReference>
<keyword evidence="4" id="KW-1185">Reference proteome</keyword>